<keyword evidence="4" id="KW-0045">Antibiotic biosynthesis</keyword>
<proteinExistence type="inferred from homology"/>
<dbReference type="CDD" id="cd03784">
    <property type="entry name" value="GT1_Gtf-like"/>
    <property type="match status" value="1"/>
</dbReference>
<evidence type="ECO:0000256" key="2">
    <source>
        <dbReference type="ARBA" id="ARBA00022676"/>
    </source>
</evidence>
<dbReference type="InterPro" id="IPR050426">
    <property type="entry name" value="Glycosyltransferase_28"/>
</dbReference>
<dbReference type="RefSeq" id="WP_209646488.1">
    <property type="nucleotide sequence ID" value="NZ_JAGINW010000001.1"/>
</dbReference>
<accession>A0ABS4U0L1</accession>
<evidence type="ECO:0000313" key="8">
    <source>
        <dbReference type="Proteomes" id="UP001519332"/>
    </source>
</evidence>
<feature type="domain" description="Erythromycin biosynthesis protein CIII-like N-terminal" evidence="6">
    <location>
        <begin position="22"/>
        <end position="253"/>
    </location>
</feature>
<dbReference type="InterPro" id="IPR030953">
    <property type="entry name" value="Glycosyl_450act"/>
</dbReference>
<dbReference type="Proteomes" id="UP001519332">
    <property type="component" value="Unassembled WGS sequence"/>
</dbReference>
<comment type="similarity">
    <text evidence="1">Belongs to the glycosyltransferase 28 family.</text>
</comment>
<dbReference type="Pfam" id="PF21036">
    <property type="entry name" value="EryCIII-like_N"/>
    <property type="match status" value="1"/>
</dbReference>
<dbReference type="InterPro" id="IPR010610">
    <property type="entry name" value="EryCIII-like_C"/>
</dbReference>
<dbReference type="PANTHER" id="PTHR48050:SF13">
    <property type="entry name" value="STEROL 3-BETA-GLUCOSYLTRANSFERASE UGT80A2"/>
    <property type="match status" value="1"/>
</dbReference>
<name>A0ABS4U0L1_9PSEU</name>
<protein>
    <submittedName>
        <fullName evidence="7">Glycosyltransferase (Activator-dependent family)</fullName>
    </submittedName>
</protein>
<dbReference type="Gene3D" id="3.40.50.2000">
    <property type="entry name" value="Glycogen Phosphorylase B"/>
    <property type="match status" value="2"/>
</dbReference>
<dbReference type="PANTHER" id="PTHR48050">
    <property type="entry name" value="STEROL 3-BETA-GLUCOSYLTRANSFERASE"/>
    <property type="match status" value="1"/>
</dbReference>
<dbReference type="SUPFAM" id="SSF53756">
    <property type="entry name" value="UDP-Glycosyltransferase/glycogen phosphorylase"/>
    <property type="match status" value="1"/>
</dbReference>
<organism evidence="7 8">
    <name type="scientific">Kibdelosporangium banguiense</name>
    <dbReference type="NCBI Taxonomy" id="1365924"/>
    <lineage>
        <taxon>Bacteria</taxon>
        <taxon>Bacillati</taxon>
        <taxon>Actinomycetota</taxon>
        <taxon>Actinomycetes</taxon>
        <taxon>Pseudonocardiales</taxon>
        <taxon>Pseudonocardiaceae</taxon>
        <taxon>Kibdelosporangium</taxon>
    </lineage>
</organism>
<evidence type="ECO:0000313" key="7">
    <source>
        <dbReference type="EMBL" id="MBP2329783.1"/>
    </source>
</evidence>
<dbReference type="InterPro" id="IPR002213">
    <property type="entry name" value="UDP_glucos_trans"/>
</dbReference>
<dbReference type="InterPro" id="IPR048284">
    <property type="entry name" value="EryCIII-like_N"/>
</dbReference>
<keyword evidence="3" id="KW-0808">Transferase</keyword>
<feature type="domain" description="Erythromycin biosynthesis protein CIII-like C-terminal" evidence="5">
    <location>
        <begin position="270"/>
        <end position="412"/>
    </location>
</feature>
<evidence type="ECO:0000259" key="5">
    <source>
        <dbReference type="Pfam" id="PF06722"/>
    </source>
</evidence>
<evidence type="ECO:0000259" key="6">
    <source>
        <dbReference type="Pfam" id="PF21036"/>
    </source>
</evidence>
<dbReference type="Pfam" id="PF06722">
    <property type="entry name" value="EryCIII-like_C"/>
    <property type="match status" value="1"/>
</dbReference>
<sequence>MRILLTVCSDKSLFYSMVPLAWALRTAGHEVRVASQPKLADTITQAGLTAVPLGRDHRIWQALSRNPEKRRAVRAGLLEPYDVVERPDVTWEHLIKGYDHQVTWWHKAENFPIVDQLVTFARHWRPDLVIWEPVSYAGSIAAEAVGAAHGRLLWSMDVFGLTRERFLRMKSIEDNAGDPLREWLAANAAKHGVEFSEDLVTGQFTIDQFPSSLRMSADLDYVPMRYTPYGGPAAVPQWLTVPPERPRVALTLGITATDHFDGYTVNLPSILDSLSDLDVEIVATVADKERHKLDRVPGNARIVPYVPLHALVPTCAAVIHHAGPGTLATTSLHAVPQLTLPWDFDEPALARKLARQGTGLTLDPTAATGETVRDGLLRLMNEPVFRASAEKLRDEMLDMPTPNDIVTRLEELTTGRQSHARPVRH</sequence>
<dbReference type="NCBIfam" id="TIGR04516">
    <property type="entry name" value="glycosyl_450act"/>
    <property type="match status" value="1"/>
</dbReference>
<evidence type="ECO:0000256" key="4">
    <source>
        <dbReference type="ARBA" id="ARBA00023194"/>
    </source>
</evidence>
<keyword evidence="8" id="KW-1185">Reference proteome</keyword>
<dbReference type="EMBL" id="JAGINW010000001">
    <property type="protein sequence ID" value="MBP2329783.1"/>
    <property type="molecule type" value="Genomic_DNA"/>
</dbReference>
<evidence type="ECO:0000256" key="3">
    <source>
        <dbReference type="ARBA" id="ARBA00022679"/>
    </source>
</evidence>
<reference evidence="7 8" key="1">
    <citation type="submission" date="2021-03" db="EMBL/GenBank/DDBJ databases">
        <title>Sequencing the genomes of 1000 actinobacteria strains.</title>
        <authorList>
            <person name="Klenk H.-P."/>
        </authorList>
    </citation>
    <scope>NUCLEOTIDE SEQUENCE [LARGE SCALE GENOMIC DNA]</scope>
    <source>
        <strain evidence="7 8">DSM 46670</strain>
    </source>
</reference>
<keyword evidence="2" id="KW-0328">Glycosyltransferase</keyword>
<comment type="caution">
    <text evidence="7">The sequence shown here is derived from an EMBL/GenBank/DDBJ whole genome shotgun (WGS) entry which is preliminary data.</text>
</comment>
<gene>
    <name evidence="7" type="ORF">JOF56_010168</name>
</gene>
<evidence type="ECO:0000256" key="1">
    <source>
        <dbReference type="ARBA" id="ARBA00006962"/>
    </source>
</evidence>